<dbReference type="GO" id="GO:0006508">
    <property type="term" value="P:proteolysis"/>
    <property type="evidence" value="ECO:0007669"/>
    <property type="project" value="UniProtKB-KW"/>
</dbReference>
<dbReference type="FunFam" id="2.40.10.10:FF:000003">
    <property type="entry name" value="Transmembrane serine protease 3"/>
    <property type="match status" value="1"/>
</dbReference>
<keyword evidence="8" id="KW-1185">Reference proteome</keyword>
<dbReference type="InterPro" id="IPR019322">
    <property type="entry name" value="TIMM29"/>
</dbReference>
<dbReference type="Pfam" id="PF00089">
    <property type="entry name" value="Trypsin"/>
    <property type="match status" value="1"/>
</dbReference>
<dbReference type="PROSITE" id="PS50240">
    <property type="entry name" value="TRYPSIN_DOM"/>
    <property type="match status" value="1"/>
</dbReference>
<dbReference type="InterPro" id="IPR009003">
    <property type="entry name" value="Peptidase_S1_PA"/>
</dbReference>
<keyword evidence="4" id="KW-1015">Disulfide bond</keyword>
<dbReference type="Pfam" id="PF10171">
    <property type="entry name" value="Tim29"/>
    <property type="match status" value="1"/>
</dbReference>
<dbReference type="PANTHER" id="PTHR24252">
    <property type="entry name" value="ACROSIN-RELATED"/>
    <property type="match status" value="1"/>
</dbReference>
<dbReference type="PANTHER" id="PTHR24252:SF7">
    <property type="entry name" value="HYALIN"/>
    <property type="match status" value="1"/>
</dbReference>
<dbReference type="CDD" id="cd00190">
    <property type="entry name" value="Tryp_SPc"/>
    <property type="match status" value="1"/>
</dbReference>
<evidence type="ECO:0000256" key="4">
    <source>
        <dbReference type="ARBA" id="ARBA00023157"/>
    </source>
</evidence>
<feature type="domain" description="Peptidase S1" evidence="6">
    <location>
        <begin position="32"/>
        <end position="268"/>
    </location>
</feature>
<gene>
    <name evidence="7" type="ORF">FSP39_008932</name>
</gene>
<dbReference type="PROSITE" id="PS00135">
    <property type="entry name" value="TRYPSIN_SER"/>
    <property type="match status" value="1"/>
</dbReference>
<dbReference type="PROSITE" id="PS00134">
    <property type="entry name" value="TRYPSIN_HIS"/>
    <property type="match status" value="1"/>
</dbReference>
<organism evidence="7 8">
    <name type="scientific">Pinctada imbricata</name>
    <name type="common">Atlantic pearl-oyster</name>
    <name type="synonym">Pinctada martensii</name>
    <dbReference type="NCBI Taxonomy" id="66713"/>
    <lineage>
        <taxon>Eukaryota</taxon>
        <taxon>Metazoa</taxon>
        <taxon>Spiralia</taxon>
        <taxon>Lophotrochozoa</taxon>
        <taxon>Mollusca</taxon>
        <taxon>Bivalvia</taxon>
        <taxon>Autobranchia</taxon>
        <taxon>Pteriomorphia</taxon>
        <taxon>Pterioida</taxon>
        <taxon>Pterioidea</taxon>
        <taxon>Pteriidae</taxon>
        <taxon>Pinctada</taxon>
    </lineage>
</organism>
<dbReference type="PRINTS" id="PR00722">
    <property type="entry name" value="CHYMOTRYPSIN"/>
</dbReference>
<evidence type="ECO:0000313" key="7">
    <source>
        <dbReference type="EMBL" id="KAK3090068.1"/>
    </source>
</evidence>
<keyword evidence="1 5" id="KW-0645">Protease</keyword>
<comment type="caution">
    <text evidence="7">The sequence shown here is derived from an EMBL/GenBank/DDBJ whole genome shotgun (WGS) entry which is preliminary data.</text>
</comment>
<dbReference type="InterPro" id="IPR033116">
    <property type="entry name" value="TRYPSIN_SER"/>
</dbReference>
<proteinExistence type="predicted"/>
<protein>
    <recommendedName>
        <fullName evidence="6">Peptidase S1 domain-containing protein</fullName>
    </recommendedName>
</protein>
<dbReference type="AlphaFoldDB" id="A0AA88XR21"/>
<dbReference type="Proteomes" id="UP001186944">
    <property type="component" value="Unassembled WGS sequence"/>
</dbReference>
<evidence type="ECO:0000256" key="5">
    <source>
        <dbReference type="RuleBase" id="RU363034"/>
    </source>
</evidence>
<dbReference type="SUPFAM" id="SSF50494">
    <property type="entry name" value="Trypsin-like serine proteases"/>
    <property type="match status" value="1"/>
</dbReference>
<evidence type="ECO:0000256" key="3">
    <source>
        <dbReference type="ARBA" id="ARBA00022825"/>
    </source>
</evidence>
<keyword evidence="2 5" id="KW-0378">Hydrolase</keyword>
<dbReference type="GO" id="GO:0004252">
    <property type="term" value="F:serine-type endopeptidase activity"/>
    <property type="evidence" value="ECO:0007669"/>
    <property type="project" value="InterPro"/>
</dbReference>
<accession>A0AA88XR21</accession>
<dbReference type="InterPro" id="IPR043504">
    <property type="entry name" value="Peptidase_S1_PA_chymotrypsin"/>
</dbReference>
<dbReference type="InterPro" id="IPR018114">
    <property type="entry name" value="TRYPSIN_HIS"/>
</dbReference>
<evidence type="ECO:0000259" key="6">
    <source>
        <dbReference type="PROSITE" id="PS50240"/>
    </source>
</evidence>
<name>A0AA88XR21_PINIB</name>
<dbReference type="Gene3D" id="2.40.10.10">
    <property type="entry name" value="Trypsin-like serine proteases"/>
    <property type="match status" value="1"/>
</dbReference>
<keyword evidence="3 5" id="KW-0720">Serine protease</keyword>
<dbReference type="GO" id="GO:0042721">
    <property type="term" value="C:TIM22 mitochondrial import inner membrane insertion complex"/>
    <property type="evidence" value="ECO:0007669"/>
    <property type="project" value="InterPro"/>
</dbReference>
<evidence type="ECO:0000313" key="8">
    <source>
        <dbReference type="Proteomes" id="UP001186944"/>
    </source>
</evidence>
<reference evidence="7" key="1">
    <citation type="submission" date="2019-08" db="EMBL/GenBank/DDBJ databases">
        <title>The improved chromosome-level genome for the pearl oyster Pinctada fucata martensii using PacBio sequencing and Hi-C.</title>
        <authorList>
            <person name="Zheng Z."/>
        </authorList>
    </citation>
    <scope>NUCLEOTIDE SEQUENCE</scope>
    <source>
        <strain evidence="7">ZZ-2019</strain>
        <tissue evidence="7">Adductor muscle</tissue>
    </source>
</reference>
<evidence type="ECO:0000256" key="2">
    <source>
        <dbReference type="ARBA" id="ARBA00022801"/>
    </source>
</evidence>
<dbReference type="InterPro" id="IPR001254">
    <property type="entry name" value="Trypsin_dom"/>
</dbReference>
<evidence type="ECO:0000256" key="1">
    <source>
        <dbReference type="ARBA" id="ARBA00022670"/>
    </source>
</evidence>
<dbReference type="SMART" id="SM00020">
    <property type="entry name" value="Tryp_SPc"/>
    <property type="match status" value="1"/>
</dbReference>
<dbReference type="InterPro" id="IPR001314">
    <property type="entry name" value="Peptidase_S1A"/>
</dbReference>
<sequence length="447" mass="50682">MIASLFEAAADDDHSHNNRCGHPAIHPKETRIVGGHEARPGSLPWMVMLKELGEQVCGGSIISDTVILTAAHCFEHPASLDTKRWVVYAGKHHVHITDPMETKHYVSRIIIHEAYNKDTVANDIALLILQNRILYNRYVSPICLPFMNLFTHLGYAIGISAGWGDTRNTGTADVLNQVTLQVQSDNTCSHVDWYGHEFIKNTTFCAGYAAGGKDSCLGDSGGPFVIKVGGLWFQAGIISWGYDCARPRWPGIYTDVSRYMTWVVSHTSGMSNYFYNIYHDYKTAGLETLQDCKEKPVKATVYIGSLLTLFTLYKTNPRESDYEEALIEGTNEMLLIGKDIRNPNTDKYLFSILDAKRDRRLRYTSLLFFSIVYFDTCSSDAKIFEGTCKLVKPHWTEFHRHIADVGVFNRFIYLNKAMIDYDVNTDEWTEDGKPRIPVKISQLIKQY</sequence>
<dbReference type="EMBL" id="VSWD01000010">
    <property type="protein sequence ID" value="KAK3090068.1"/>
    <property type="molecule type" value="Genomic_DNA"/>
</dbReference>